<protein>
    <submittedName>
        <fullName evidence="3">Uncharacterized protein</fullName>
    </submittedName>
</protein>
<dbReference type="AlphaFoldDB" id="A0A5P1EF42"/>
<evidence type="ECO:0000313" key="3">
    <source>
        <dbReference type="EMBL" id="ONK63459.1"/>
    </source>
</evidence>
<organism evidence="3 4">
    <name type="scientific">Asparagus officinalis</name>
    <name type="common">Garden asparagus</name>
    <dbReference type="NCBI Taxonomy" id="4686"/>
    <lineage>
        <taxon>Eukaryota</taxon>
        <taxon>Viridiplantae</taxon>
        <taxon>Streptophyta</taxon>
        <taxon>Embryophyta</taxon>
        <taxon>Tracheophyta</taxon>
        <taxon>Spermatophyta</taxon>
        <taxon>Magnoliopsida</taxon>
        <taxon>Liliopsida</taxon>
        <taxon>Asparagales</taxon>
        <taxon>Asparagaceae</taxon>
        <taxon>Asparagoideae</taxon>
        <taxon>Asparagus</taxon>
    </lineage>
</organism>
<evidence type="ECO:0000313" key="4">
    <source>
        <dbReference type="Proteomes" id="UP000243459"/>
    </source>
</evidence>
<proteinExistence type="predicted"/>
<feature type="region of interest" description="Disordered" evidence="1">
    <location>
        <begin position="50"/>
        <end position="107"/>
    </location>
</feature>
<sequence length="144" mass="16423">MLSVVRVLLNLAPICAALEYFALRSNGFVKENEKLKKFEKYTAIEHEEFEKYDNEEPVQRNEEIPTAEGSGDTDEVQLPTNNGVILLPSSHTKRSFSSGMRSSSGKKKEGFECNFIERGHSSSRAASCFKRKHQYIIYSVRVKR</sequence>
<evidence type="ECO:0000256" key="1">
    <source>
        <dbReference type="SAM" id="MobiDB-lite"/>
    </source>
</evidence>
<name>A0A5P1EF42_ASPOF</name>
<dbReference type="Proteomes" id="UP000243459">
    <property type="component" value="Chromosome 7"/>
</dbReference>
<reference evidence="4" key="1">
    <citation type="journal article" date="2017" name="Nat. Commun.">
        <title>The asparagus genome sheds light on the origin and evolution of a young Y chromosome.</title>
        <authorList>
            <person name="Harkess A."/>
            <person name="Zhou J."/>
            <person name="Xu C."/>
            <person name="Bowers J.E."/>
            <person name="Van der Hulst R."/>
            <person name="Ayyampalayam S."/>
            <person name="Mercati F."/>
            <person name="Riccardi P."/>
            <person name="McKain M.R."/>
            <person name="Kakrana A."/>
            <person name="Tang H."/>
            <person name="Ray J."/>
            <person name="Groenendijk J."/>
            <person name="Arikit S."/>
            <person name="Mathioni S.M."/>
            <person name="Nakano M."/>
            <person name="Shan H."/>
            <person name="Telgmann-Rauber A."/>
            <person name="Kanno A."/>
            <person name="Yue Z."/>
            <person name="Chen H."/>
            <person name="Li W."/>
            <person name="Chen Y."/>
            <person name="Xu X."/>
            <person name="Zhang Y."/>
            <person name="Luo S."/>
            <person name="Chen H."/>
            <person name="Gao J."/>
            <person name="Mao Z."/>
            <person name="Pires J.C."/>
            <person name="Luo M."/>
            <person name="Kudrna D."/>
            <person name="Wing R.A."/>
            <person name="Meyers B.C."/>
            <person name="Yi K."/>
            <person name="Kong H."/>
            <person name="Lavrijsen P."/>
            <person name="Sunseri F."/>
            <person name="Falavigna A."/>
            <person name="Ye Y."/>
            <person name="Leebens-Mack J.H."/>
            <person name="Chen G."/>
        </authorList>
    </citation>
    <scope>NUCLEOTIDE SEQUENCE [LARGE SCALE GENOMIC DNA]</scope>
    <source>
        <strain evidence="4">cv. DH0086</strain>
    </source>
</reference>
<dbReference type="Gramene" id="ONK63459">
    <property type="protein sequence ID" value="ONK63459"/>
    <property type="gene ID" value="A4U43_C07F15370"/>
</dbReference>
<feature type="compositionally biased region" description="Basic and acidic residues" evidence="1">
    <location>
        <begin position="50"/>
        <end position="63"/>
    </location>
</feature>
<feature type="signal peptide" evidence="2">
    <location>
        <begin position="1"/>
        <end position="17"/>
    </location>
</feature>
<keyword evidence="2" id="KW-0732">Signal</keyword>
<keyword evidence="4" id="KW-1185">Reference proteome</keyword>
<feature type="chain" id="PRO_5024324946" evidence="2">
    <location>
        <begin position="18"/>
        <end position="144"/>
    </location>
</feature>
<dbReference type="EMBL" id="CM007387">
    <property type="protein sequence ID" value="ONK63459.1"/>
    <property type="molecule type" value="Genomic_DNA"/>
</dbReference>
<accession>A0A5P1EF42</accession>
<gene>
    <name evidence="3" type="ORF">A4U43_C07F15370</name>
</gene>
<evidence type="ECO:0000256" key="2">
    <source>
        <dbReference type="SAM" id="SignalP"/>
    </source>
</evidence>